<organism evidence="2 3">
    <name type="scientific">Methanobrevibacter ruminantium (strain ATCC 35063 / DSM 1093 / JCM 13430 / OCM 146 / M1)</name>
    <name type="common">Methanobacterium ruminantium</name>
    <dbReference type="NCBI Taxonomy" id="634498"/>
    <lineage>
        <taxon>Archaea</taxon>
        <taxon>Methanobacteriati</taxon>
        <taxon>Methanobacteriota</taxon>
        <taxon>Methanomada group</taxon>
        <taxon>Methanobacteria</taxon>
        <taxon>Methanobacteriales</taxon>
        <taxon>Methanobacteriaceae</taxon>
        <taxon>Methanobrevibacter</taxon>
    </lineage>
</organism>
<feature type="region of interest" description="Disordered" evidence="1">
    <location>
        <begin position="100"/>
        <end position="122"/>
    </location>
</feature>
<dbReference type="STRING" id="634498.mru_0267"/>
<dbReference type="GeneID" id="8769907"/>
<dbReference type="Proteomes" id="UP000008680">
    <property type="component" value="Chromosome"/>
</dbReference>
<evidence type="ECO:0000313" key="3">
    <source>
        <dbReference type="Proteomes" id="UP000008680"/>
    </source>
</evidence>
<dbReference type="AlphaFoldDB" id="D3DZU3"/>
<keyword evidence="3" id="KW-1185">Reference proteome</keyword>
<dbReference type="OrthoDB" id="78557at2157"/>
<dbReference type="KEGG" id="mru:mru_0267"/>
<sequence length="251" mass="28452">MNEIVTTTNENNVPVDVDYAIEEWKAYQRLTRELLDETDYQTHRGRKYKTKSAWQKYARAFNINTQIIDKEIVKNDKGIVIEAEYTVRATLPNGRFVESDGSCDRRESGKREMSNHSIKATAKTRATNRAISELIGAGDVSADELDPAFDKVQHSKTNHVIEAEVAEIIESPYDKNAGFETADKIEPVDEDPVCKNWVKTICKTIKAEGKPCLKGVLIQKARTIGTMTDEERNRLIEYIKTLPKGEVNLDD</sequence>
<dbReference type="PANTHER" id="PTHR37731">
    <property type="entry name" value="PEPTIDE TRANSPORTER FAMILY PROTEIN"/>
    <property type="match status" value="1"/>
</dbReference>
<dbReference type="HOGENOM" id="CLU_1105222_0_0_2"/>
<evidence type="ECO:0000313" key="2">
    <source>
        <dbReference type="EMBL" id="ADC46119.1"/>
    </source>
</evidence>
<dbReference type="PANTHER" id="PTHR37731:SF1">
    <property type="entry name" value="PEPTIDE TRANSPORTER FAMILY PROTEIN"/>
    <property type="match status" value="1"/>
</dbReference>
<dbReference type="EMBL" id="CP001719">
    <property type="protein sequence ID" value="ADC46119.1"/>
    <property type="molecule type" value="Genomic_DNA"/>
</dbReference>
<gene>
    <name evidence="2" type="ordered locus">mru_0267</name>
</gene>
<proteinExistence type="predicted"/>
<reference evidence="2 3" key="1">
    <citation type="journal article" date="2010" name="PLoS ONE">
        <title>The genome sequence of the rumen methanogen Methanobrevibacter ruminantium reveals new possibilities for controlling ruminant methane emissions.</title>
        <authorList>
            <person name="Leahy S.C."/>
            <person name="Kelly W.J."/>
            <person name="Altermann E."/>
            <person name="Ronimus R.S."/>
            <person name="Yeoman C.J."/>
            <person name="Pacheco D.M."/>
            <person name="Li D."/>
            <person name="Kong Z."/>
            <person name="McTavish S."/>
            <person name="Sang C."/>
            <person name="Lambie S.C."/>
            <person name="Janssen P.H."/>
            <person name="Dey D."/>
            <person name="Attwood G.T."/>
        </authorList>
    </citation>
    <scope>NUCLEOTIDE SEQUENCE [LARGE SCALE GENOMIC DNA]</scope>
    <source>
        <strain evidence="3">ATCC 35063 / DSM 1093 / JCM 13430 / OCM 146 / M1</strain>
    </source>
</reference>
<accession>D3DZU3</accession>
<protein>
    <submittedName>
        <fullName evidence="2">Uncharacterized protein</fullName>
    </submittedName>
</protein>
<feature type="compositionally biased region" description="Basic and acidic residues" evidence="1">
    <location>
        <begin position="102"/>
        <end position="114"/>
    </location>
</feature>
<dbReference type="PATRIC" id="fig|634498.28.peg.270"/>
<name>D3DZU3_METRM</name>
<dbReference type="RefSeq" id="WP_012955075.1">
    <property type="nucleotide sequence ID" value="NC_013790.1"/>
</dbReference>
<evidence type="ECO:0000256" key="1">
    <source>
        <dbReference type="SAM" id="MobiDB-lite"/>
    </source>
</evidence>